<dbReference type="Pfam" id="PF12937">
    <property type="entry name" value="F-box-like"/>
    <property type="match status" value="1"/>
</dbReference>
<dbReference type="InterPro" id="IPR036047">
    <property type="entry name" value="F-box-like_dom_sf"/>
</dbReference>
<accession>A0AAW1D9Q5</accession>
<dbReference type="InterPro" id="IPR001810">
    <property type="entry name" value="F-box_dom"/>
</dbReference>
<gene>
    <name evidence="2" type="ORF">O3M35_009849</name>
</gene>
<evidence type="ECO:0000313" key="3">
    <source>
        <dbReference type="Proteomes" id="UP001461498"/>
    </source>
</evidence>
<dbReference type="SUPFAM" id="SSF81383">
    <property type="entry name" value="F-box domain"/>
    <property type="match status" value="1"/>
</dbReference>
<dbReference type="Proteomes" id="UP001461498">
    <property type="component" value="Unassembled WGS sequence"/>
</dbReference>
<evidence type="ECO:0000313" key="2">
    <source>
        <dbReference type="EMBL" id="KAK9505878.1"/>
    </source>
</evidence>
<name>A0AAW1D9Q5_9HEMI</name>
<sequence length="471" mass="55193">MDFSKRNGIVFENLIPYMDLTVAVKCSAVCKLWYELINSDELLWKRLIHQQEIVADLWHHQDNEEWIMGIPCVWKQYLMNYKRTAYNLRINKYKQYEFEADTSNFVYGETDNDNIIYNGNTMLIKTLDGINVFRIVNNSIEFVQPLKLTTAKTNTDFIIGLFNESFLFVYKLILDEYKFYCKLNVCSNGDLEISSDSSEDDVVINSNYNEIFDFNIFKTNILLQASPSESASFDDLTFYALDIAKQQIMLNLFNYAYIEQDNYRFYVFSKDGEIIAFNDKCEPIYTIYSEFIKIKDKMIFINYEQLNIWCRDLVTAQIWISSWDKSNGNMLNTAKMLDISVDDISSIVYVKSNVFIIAFHITLRNDFIVKAYDSINHSVLWETVVFENQPLVGNPKLEYKFDNLIINMIIVSESGRTLTRNTVLNVYNQINGEFLYSVNQEISGWLPVNIFHDLIVTFKEDGLTALVNLYR</sequence>
<keyword evidence="3" id="KW-1185">Reference proteome</keyword>
<proteinExistence type="predicted"/>
<feature type="domain" description="F-box" evidence="1">
    <location>
        <begin position="23"/>
        <end position="47"/>
    </location>
</feature>
<evidence type="ECO:0000259" key="1">
    <source>
        <dbReference type="Pfam" id="PF12937"/>
    </source>
</evidence>
<comment type="caution">
    <text evidence="2">The sequence shown here is derived from an EMBL/GenBank/DDBJ whole genome shotgun (WGS) entry which is preliminary data.</text>
</comment>
<dbReference type="AlphaFoldDB" id="A0AAW1D9Q5"/>
<protein>
    <recommendedName>
        <fullName evidence="1">F-box domain-containing protein</fullName>
    </recommendedName>
</protein>
<dbReference type="Gene3D" id="1.20.1280.50">
    <property type="match status" value="1"/>
</dbReference>
<organism evidence="2 3">
    <name type="scientific">Rhynocoris fuscipes</name>
    <dbReference type="NCBI Taxonomy" id="488301"/>
    <lineage>
        <taxon>Eukaryota</taxon>
        <taxon>Metazoa</taxon>
        <taxon>Ecdysozoa</taxon>
        <taxon>Arthropoda</taxon>
        <taxon>Hexapoda</taxon>
        <taxon>Insecta</taxon>
        <taxon>Pterygota</taxon>
        <taxon>Neoptera</taxon>
        <taxon>Paraneoptera</taxon>
        <taxon>Hemiptera</taxon>
        <taxon>Heteroptera</taxon>
        <taxon>Panheteroptera</taxon>
        <taxon>Cimicomorpha</taxon>
        <taxon>Reduviidae</taxon>
        <taxon>Harpactorinae</taxon>
        <taxon>Harpactorini</taxon>
        <taxon>Rhynocoris</taxon>
    </lineage>
</organism>
<dbReference type="EMBL" id="JAPXFL010000006">
    <property type="protein sequence ID" value="KAK9505878.1"/>
    <property type="molecule type" value="Genomic_DNA"/>
</dbReference>
<reference evidence="2 3" key="1">
    <citation type="submission" date="2022-12" db="EMBL/GenBank/DDBJ databases">
        <title>Chromosome-level genome assembly of true bugs.</title>
        <authorList>
            <person name="Ma L."/>
            <person name="Li H."/>
        </authorList>
    </citation>
    <scope>NUCLEOTIDE SEQUENCE [LARGE SCALE GENOMIC DNA]</scope>
    <source>
        <strain evidence="2">Lab_2022b</strain>
    </source>
</reference>